<dbReference type="AlphaFoldDB" id="A0AAW1LPQ3"/>
<organism evidence="1 2">
    <name type="scientific">Popillia japonica</name>
    <name type="common">Japanese beetle</name>
    <dbReference type="NCBI Taxonomy" id="7064"/>
    <lineage>
        <taxon>Eukaryota</taxon>
        <taxon>Metazoa</taxon>
        <taxon>Ecdysozoa</taxon>
        <taxon>Arthropoda</taxon>
        <taxon>Hexapoda</taxon>
        <taxon>Insecta</taxon>
        <taxon>Pterygota</taxon>
        <taxon>Neoptera</taxon>
        <taxon>Endopterygota</taxon>
        <taxon>Coleoptera</taxon>
        <taxon>Polyphaga</taxon>
        <taxon>Scarabaeiformia</taxon>
        <taxon>Scarabaeidae</taxon>
        <taxon>Rutelinae</taxon>
        <taxon>Popillia</taxon>
    </lineage>
</organism>
<dbReference type="EMBL" id="JASPKY010000114">
    <property type="protein sequence ID" value="KAK9736400.1"/>
    <property type="molecule type" value="Genomic_DNA"/>
</dbReference>
<proteinExistence type="predicted"/>
<comment type="caution">
    <text evidence="1">The sequence shown here is derived from an EMBL/GenBank/DDBJ whole genome shotgun (WGS) entry which is preliminary data.</text>
</comment>
<dbReference type="Proteomes" id="UP001458880">
    <property type="component" value="Unassembled WGS sequence"/>
</dbReference>
<reference evidence="1 2" key="1">
    <citation type="journal article" date="2024" name="BMC Genomics">
        <title>De novo assembly and annotation of Popillia japonica's genome with initial clues to its potential as an invasive pest.</title>
        <authorList>
            <person name="Cucini C."/>
            <person name="Boschi S."/>
            <person name="Funari R."/>
            <person name="Cardaioli E."/>
            <person name="Iannotti N."/>
            <person name="Marturano G."/>
            <person name="Paoli F."/>
            <person name="Bruttini M."/>
            <person name="Carapelli A."/>
            <person name="Frati F."/>
            <person name="Nardi F."/>
        </authorList>
    </citation>
    <scope>NUCLEOTIDE SEQUENCE [LARGE SCALE GENOMIC DNA]</scope>
    <source>
        <strain evidence="1">DMR45628</strain>
    </source>
</reference>
<protein>
    <submittedName>
        <fullName evidence="1">Uncharacterized protein</fullName>
    </submittedName>
</protein>
<name>A0AAW1LPQ3_POPJA</name>
<evidence type="ECO:0000313" key="2">
    <source>
        <dbReference type="Proteomes" id="UP001458880"/>
    </source>
</evidence>
<accession>A0AAW1LPQ3</accession>
<sequence length="105" mass="11966">MSDDTRAPNTITSLLNKKTLQYDKEENLNGYEISNKSTNFETQPQTTSKPDAISLIRQSRDDHNRSLRAIASSQNVSKDTYFQNMNDSSEEFEDFESSGSEFVKT</sequence>
<evidence type="ECO:0000313" key="1">
    <source>
        <dbReference type="EMBL" id="KAK9736400.1"/>
    </source>
</evidence>
<keyword evidence="2" id="KW-1185">Reference proteome</keyword>
<gene>
    <name evidence="1" type="ORF">QE152_g12492</name>
</gene>